<keyword evidence="1" id="KW-0999">Mitochondrion inner membrane</keyword>
<dbReference type="eggNOG" id="KOG1733">
    <property type="taxonomic scope" value="Eukaryota"/>
</dbReference>
<reference evidence="3 4" key="1">
    <citation type="submission" date="2011-10" db="EMBL/GenBank/DDBJ databases">
        <authorList>
            <person name="Genoscope - CEA"/>
        </authorList>
    </citation>
    <scope>NUCLEOTIDE SEQUENCE [LARGE SCALE GENOMIC DNA]</scope>
    <source>
        <strain evidence="3 4">RCC 1105</strain>
    </source>
</reference>
<dbReference type="Pfam" id="PF02953">
    <property type="entry name" value="zf-Tim10_DDP"/>
    <property type="match status" value="1"/>
</dbReference>
<keyword evidence="1" id="KW-0813">Transport</keyword>
<keyword evidence="1" id="KW-0811">Translocation</keyword>
<dbReference type="GeneID" id="19011390"/>
<evidence type="ECO:0000313" key="3">
    <source>
        <dbReference type="EMBL" id="CCO19935.1"/>
    </source>
</evidence>
<dbReference type="Proteomes" id="UP000198341">
    <property type="component" value="Chromosome 15"/>
</dbReference>
<dbReference type="InterPro" id="IPR004217">
    <property type="entry name" value="Tim10-like"/>
</dbReference>
<comment type="function">
    <text evidence="1">Mitochondrial intermembrane chaperone that participates in the import and insertion of some multi-pass transmembrane proteins into the mitochondrial inner membrane. Also required for the transfer of beta-barrel precursors from the TOM complex to the sorting and assembly machinery (SAM complex) of the outer membrane. Acts as a chaperone-like protein that protects the hydrophobic precursors from aggregation and guide them through the mitochondrial intermembrane space.</text>
</comment>
<evidence type="ECO:0000256" key="1">
    <source>
        <dbReference type="RuleBase" id="RU367043"/>
    </source>
</evidence>
<dbReference type="GO" id="GO:0015031">
    <property type="term" value="P:protein transport"/>
    <property type="evidence" value="ECO:0007669"/>
    <property type="project" value="UniProtKB-KW"/>
</dbReference>
<accession>K8F572</accession>
<organism evidence="3 4">
    <name type="scientific">Bathycoccus prasinos</name>
    <dbReference type="NCBI Taxonomy" id="41875"/>
    <lineage>
        <taxon>Eukaryota</taxon>
        <taxon>Viridiplantae</taxon>
        <taxon>Chlorophyta</taxon>
        <taxon>Mamiellophyceae</taxon>
        <taxon>Mamiellales</taxon>
        <taxon>Bathycoccaceae</taxon>
        <taxon>Bathycoccus</taxon>
    </lineage>
</organism>
<keyword evidence="1" id="KW-0472">Membrane</keyword>
<name>K8F572_9CHLO</name>
<dbReference type="OrthoDB" id="7813104at2759"/>
<dbReference type="EMBL" id="FO082264">
    <property type="protein sequence ID" value="CCO19935.1"/>
    <property type="molecule type" value="Genomic_DNA"/>
</dbReference>
<keyword evidence="1" id="KW-1015">Disulfide bond</keyword>
<evidence type="ECO:0000313" key="4">
    <source>
        <dbReference type="Proteomes" id="UP000198341"/>
    </source>
</evidence>
<comment type="domain">
    <text evidence="1">The twin CX3C motif contains 4 conserved Cys residues that form 2 disulfide bonds in the mitochondrial intermembrane space.</text>
</comment>
<gene>
    <name evidence="3" type="ordered locus">Bathy15g01520</name>
</gene>
<dbReference type="AlphaFoldDB" id="K8F572"/>
<keyword evidence="1" id="KW-0653">Protein transport</keyword>
<dbReference type="STRING" id="41875.K8F572"/>
<protein>
    <recommendedName>
        <fullName evidence="1">Mitochondrial import inner membrane translocase subunit</fullName>
    </recommendedName>
</protein>
<feature type="domain" description="Tim10-like" evidence="2">
    <location>
        <begin position="12"/>
        <end position="69"/>
    </location>
</feature>
<sequence>MSQPQPEEVMHQVQAELANAYAQEFFTTVREKCFKLCVSKPSSSLSSYERKCLEQCTERYVDATRMISQVVLKQYSNGGGSGGM</sequence>
<keyword evidence="1" id="KW-0143">Chaperone</keyword>
<dbReference type="RefSeq" id="XP_007508849.1">
    <property type="nucleotide sequence ID" value="XM_007508787.1"/>
</dbReference>
<dbReference type="SUPFAM" id="SSF144122">
    <property type="entry name" value="Tim10-like"/>
    <property type="match status" value="1"/>
</dbReference>
<keyword evidence="4" id="KW-1185">Reference proteome</keyword>
<dbReference type="GO" id="GO:0005743">
    <property type="term" value="C:mitochondrial inner membrane"/>
    <property type="evidence" value="ECO:0007669"/>
    <property type="project" value="UniProtKB-SubCell"/>
</dbReference>
<proteinExistence type="inferred from homology"/>
<dbReference type="KEGG" id="bpg:Bathy15g01520"/>
<comment type="subcellular location">
    <subcellularLocation>
        <location evidence="1">Mitochondrion inner membrane</location>
        <topology evidence="1">Peripheral membrane protein</topology>
        <orientation evidence="1">Intermembrane side</orientation>
    </subcellularLocation>
</comment>
<comment type="subunit">
    <text evidence="1">Heterohexamer.</text>
</comment>
<keyword evidence="1" id="KW-0496">Mitochondrion</keyword>
<dbReference type="InterPro" id="IPR035427">
    <property type="entry name" value="Tim10-like_dom_sf"/>
</dbReference>
<dbReference type="Gene3D" id="1.10.287.810">
    <property type="entry name" value="Mitochondrial import inner membrane translocase subunit tim13 like domains"/>
    <property type="match status" value="1"/>
</dbReference>
<evidence type="ECO:0000259" key="2">
    <source>
        <dbReference type="Pfam" id="PF02953"/>
    </source>
</evidence>
<comment type="similarity">
    <text evidence="1">Belongs to the small Tim family.</text>
</comment>